<evidence type="ECO:0000256" key="4">
    <source>
        <dbReference type="RuleBase" id="RU000383"/>
    </source>
</evidence>
<keyword evidence="3" id="KW-0131">Cell cycle</keyword>
<dbReference type="CDD" id="cd20529">
    <property type="entry name" value="CYCLIN_CCNJ-like_rpt2"/>
    <property type="match status" value="1"/>
</dbReference>
<dbReference type="PROSITE" id="PS00292">
    <property type="entry name" value="CYCLINS"/>
    <property type="match status" value="1"/>
</dbReference>
<dbReference type="AlphaFoldDB" id="A0A6G0WAW0"/>
<dbReference type="PIRSF" id="PIRSF001771">
    <property type="entry name" value="Cyclin_A_B_D_E"/>
    <property type="match status" value="1"/>
</dbReference>
<evidence type="ECO:0000313" key="7">
    <source>
        <dbReference type="EMBL" id="KAF0724294.1"/>
    </source>
</evidence>
<evidence type="ECO:0000313" key="8">
    <source>
        <dbReference type="Proteomes" id="UP000481153"/>
    </source>
</evidence>
<evidence type="ECO:0000256" key="3">
    <source>
        <dbReference type="ARBA" id="ARBA00023306"/>
    </source>
</evidence>
<dbReference type="Proteomes" id="UP000481153">
    <property type="component" value="Unassembled WGS sequence"/>
</dbReference>
<feature type="domain" description="Cyclin C-terminal" evidence="6">
    <location>
        <begin position="158"/>
        <end position="290"/>
    </location>
</feature>
<dbReference type="OrthoDB" id="285802at2759"/>
<organism evidence="7 8">
    <name type="scientific">Aphanomyces euteiches</name>
    <dbReference type="NCBI Taxonomy" id="100861"/>
    <lineage>
        <taxon>Eukaryota</taxon>
        <taxon>Sar</taxon>
        <taxon>Stramenopiles</taxon>
        <taxon>Oomycota</taxon>
        <taxon>Saprolegniomycetes</taxon>
        <taxon>Saprolegniales</taxon>
        <taxon>Verrucalvaceae</taxon>
        <taxon>Aphanomyces</taxon>
    </lineage>
</organism>
<dbReference type="SMART" id="SM00385">
    <property type="entry name" value="CYCLIN"/>
    <property type="match status" value="2"/>
</dbReference>
<dbReference type="InterPro" id="IPR036915">
    <property type="entry name" value="Cyclin-like_sf"/>
</dbReference>
<evidence type="ECO:0000256" key="2">
    <source>
        <dbReference type="ARBA" id="ARBA00023127"/>
    </source>
</evidence>
<proteinExistence type="inferred from homology"/>
<dbReference type="PANTHER" id="PTHR10177">
    <property type="entry name" value="CYCLINS"/>
    <property type="match status" value="1"/>
</dbReference>
<dbReference type="GO" id="GO:0016538">
    <property type="term" value="F:cyclin-dependent protein serine/threonine kinase regulator activity"/>
    <property type="evidence" value="ECO:0007669"/>
    <property type="project" value="InterPro"/>
</dbReference>
<dbReference type="Pfam" id="PF02984">
    <property type="entry name" value="Cyclin_C"/>
    <property type="match status" value="1"/>
</dbReference>
<keyword evidence="2 4" id="KW-0195">Cyclin</keyword>
<evidence type="ECO:0000259" key="6">
    <source>
        <dbReference type="SMART" id="SM01332"/>
    </source>
</evidence>
<comment type="caution">
    <text evidence="7">The sequence shown here is derived from an EMBL/GenBank/DDBJ whole genome shotgun (WGS) entry which is preliminary data.</text>
</comment>
<dbReference type="InterPro" id="IPR013763">
    <property type="entry name" value="Cyclin-like_dom"/>
</dbReference>
<feature type="domain" description="Cyclin-like" evidence="5">
    <location>
        <begin position="61"/>
        <end position="149"/>
    </location>
</feature>
<protein>
    <submittedName>
        <fullName evidence="7">Uncharacterized protein</fullName>
    </submittedName>
</protein>
<feature type="domain" description="Cyclin-like" evidence="5">
    <location>
        <begin position="191"/>
        <end position="263"/>
    </location>
</feature>
<dbReference type="Pfam" id="PF00134">
    <property type="entry name" value="Cyclin_N"/>
    <property type="match status" value="1"/>
</dbReference>
<name>A0A6G0WAW0_9STRA</name>
<accession>A0A6G0WAW0</accession>
<reference evidence="7 8" key="1">
    <citation type="submission" date="2019-07" db="EMBL/GenBank/DDBJ databases">
        <title>Genomics analysis of Aphanomyces spp. identifies a new class of oomycete effector associated with host adaptation.</title>
        <authorList>
            <person name="Gaulin E."/>
        </authorList>
    </citation>
    <scope>NUCLEOTIDE SEQUENCE [LARGE SCALE GENOMIC DNA]</scope>
    <source>
        <strain evidence="7 8">ATCC 201684</strain>
    </source>
</reference>
<dbReference type="GO" id="GO:0044772">
    <property type="term" value="P:mitotic cell cycle phase transition"/>
    <property type="evidence" value="ECO:0007669"/>
    <property type="project" value="InterPro"/>
</dbReference>
<dbReference type="GO" id="GO:0051301">
    <property type="term" value="P:cell division"/>
    <property type="evidence" value="ECO:0007669"/>
    <property type="project" value="UniProtKB-KW"/>
</dbReference>
<evidence type="ECO:0000256" key="1">
    <source>
        <dbReference type="ARBA" id="ARBA00022618"/>
    </source>
</evidence>
<dbReference type="VEuPathDB" id="FungiDB:AeMF1_021505"/>
<comment type="similarity">
    <text evidence="4">Belongs to the cyclin family.</text>
</comment>
<dbReference type="InterPro" id="IPR004367">
    <property type="entry name" value="Cyclin_C-dom"/>
</dbReference>
<keyword evidence="8" id="KW-1185">Reference proteome</keyword>
<evidence type="ECO:0000259" key="5">
    <source>
        <dbReference type="SMART" id="SM00385"/>
    </source>
</evidence>
<dbReference type="InterPro" id="IPR006671">
    <property type="entry name" value="Cyclin_N"/>
</dbReference>
<keyword evidence="1" id="KW-0132">Cell division</keyword>
<dbReference type="InterPro" id="IPR039361">
    <property type="entry name" value="Cyclin"/>
</dbReference>
<dbReference type="Gene3D" id="1.10.472.10">
    <property type="entry name" value="Cyclin-like"/>
    <property type="match status" value="2"/>
</dbReference>
<dbReference type="SMART" id="SM01332">
    <property type="entry name" value="Cyclin_C"/>
    <property type="match status" value="1"/>
</dbReference>
<dbReference type="InterPro" id="IPR048258">
    <property type="entry name" value="Cyclins_cyclin-box"/>
</dbReference>
<dbReference type="InterPro" id="IPR046965">
    <property type="entry name" value="Cyclin_A/B-like"/>
</dbReference>
<dbReference type="EMBL" id="VJMJ01000273">
    <property type="protein sequence ID" value="KAF0724294.1"/>
    <property type="molecule type" value="Genomic_DNA"/>
</dbReference>
<sequence length="290" mass="33040">MATTELLACNEAYDSGAMTAELPDDMELVDDMYSSMLAQERRQHVYAPQRHYLKIRLILVDWISDVGDELQLPKAIVHLAVSYLDRLLNVSTPLPPQSKLQLICLVCLMIAAKFGGIDCEVPSMEEIYAYGHQQYSIEDIKACELATLTALEWRLSAVLPINFAEFYLTCESPVYADDELDNRHQVVDPTMYLNLLAKHVDFVSEMVLQEFAFQQWLPSVLATAIICVARRILHISSVWRDELELMSGYVPSDVEGCFHAMWMHYVHHFANSKQNEEEEQSPQSVASYPS</sequence>
<gene>
    <name evidence="7" type="ORF">Ae201684_016959</name>
</gene>
<dbReference type="SUPFAM" id="SSF47954">
    <property type="entry name" value="Cyclin-like"/>
    <property type="match status" value="2"/>
</dbReference>